<dbReference type="Gene3D" id="3.40.710.10">
    <property type="entry name" value="DD-peptidase/beta-lactamase superfamily"/>
    <property type="match status" value="1"/>
</dbReference>
<dbReference type="SUPFAM" id="SSF56601">
    <property type="entry name" value="beta-lactamase/transpeptidase-like"/>
    <property type="match status" value="1"/>
</dbReference>
<dbReference type="EMBL" id="JABVEC010000079">
    <property type="protein sequence ID" value="MBC6471387.1"/>
    <property type="molecule type" value="Genomic_DNA"/>
</dbReference>
<keyword evidence="5" id="KW-1185">Reference proteome</keyword>
<accession>A0ABR7M3V4</accession>
<dbReference type="PANTHER" id="PTHR35333">
    <property type="entry name" value="BETA-LACTAMASE"/>
    <property type="match status" value="1"/>
</dbReference>
<evidence type="ECO:0000313" key="4">
    <source>
        <dbReference type="EMBL" id="MBC6471387.1"/>
    </source>
</evidence>
<evidence type="ECO:0000259" key="3">
    <source>
        <dbReference type="Pfam" id="PF13354"/>
    </source>
</evidence>
<protein>
    <submittedName>
        <fullName evidence="4">Serine hydrolase</fullName>
    </submittedName>
</protein>
<dbReference type="InterPro" id="IPR012338">
    <property type="entry name" value="Beta-lactam/transpept-like"/>
</dbReference>
<evidence type="ECO:0000256" key="1">
    <source>
        <dbReference type="SAM" id="MobiDB-lite"/>
    </source>
</evidence>
<evidence type="ECO:0000256" key="2">
    <source>
        <dbReference type="SAM" id="SignalP"/>
    </source>
</evidence>
<dbReference type="Proteomes" id="UP000805614">
    <property type="component" value="Unassembled WGS sequence"/>
</dbReference>
<name>A0ABR7M3V4_9ACTN</name>
<keyword evidence="2" id="KW-0732">Signal</keyword>
<dbReference type="InterPro" id="IPR000871">
    <property type="entry name" value="Beta-lactam_class-A"/>
</dbReference>
<organism evidence="4 5">
    <name type="scientific">Actinomadura alba</name>
    <dbReference type="NCBI Taxonomy" id="406431"/>
    <lineage>
        <taxon>Bacteria</taxon>
        <taxon>Bacillati</taxon>
        <taxon>Actinomycetota</taxon>
        <taxon>Actinomycetes</taxon>
        <taxon>Streptosporangiales</taxon>
        <taxon>Thermomonosporaceae</taxon>
        <taxon>Actinomadura</taxon>
    </lineage>
</organism>
<gene>
    <name evidence="4" type="ORF">HKK74_38805</name>
</gene>
<feature type="region of interest" description="Disordered" evidence="1">
    <location>
        <begin position="283"/>
        <end position="304"/>
    </location>
</feature>
<dbReference type="RefSeq" id="WP_187248423.1">
    <property type="nucleotide sequence ID" value="NZ_BAAAOK010000049.1"/>
</dbReference>
<dbReference type="InterPro" id="IPR045155">
    <property type="entry name" value="Beta-lactam_cat"/>
</dbReference>
<feature type="domain" description="Beta-lactamase class A catalytic" evidence="3">
    <location>
        <begin position="114"/>
        <end position="229"/>
    </location>
</feature>
<reference evidence="4 5" key="1">
    <citation type="submission" date="2020-06" db="EMBL/GenBank/DDBJ databases">
        <title>Actinomadura xiongansis sp. nov., isolated from soil of Baiyangdian.</title>
        <authorList>
            <person name="Zhang X."/>
        </authorList>
    </citation>
    <scope>NUCLEOTIDE SEQUENCE [LARGE SCALE GENOMIC DNA]</scope>
    <source>
        <strain evidence="4 5">HBUM206468</strain>
    </source>
</reference>
<feature type="chain" id="PRO_5047130400" evidence="2">
    <location>
        <begin position="28"/>
        <end position="304"/>
    </location>
</feature>
<keyword evidence="4" id="KW-0378">Hydrolase</keyword>
<dbReference type="PANTHER" id="PTHR35333:SF3">
    <property type="entry name" value="BETA-LACTAMASE-TYPE TRANSPEPTIDASE FOLD CONTAINING PROTEIN"/>
    <property type="match status" value="1"/>
</dbReference>
<comment type="caution">
    <text evidence="4">The sequence shown here is derived from an EMBL/GenBank/DDBJ whole genome shotgun (WGS) entry which is preliminary data.</text>
</comment>
<dbReference type="GO" id="GO:0016787">
    <property type="term" value="F:hydrolase activity"/>
    <property type="evidence" value="ECO:0007669"/>
    <property type="project" value="UniProtKB-KW"/>
</dbReference>
<feature type="signal peptide" evidence="2">
    <location>
        <begin position="1"/>
        <end position="27"/>
    </location>
</feature>
<proteinExistence type="predicted"/>
<evidence type="ECO:0000313" key="5">
    <source>
        <dbReference type="Proteomes" id="UP000805614"/>
    </source>
</evidence>
<dbReference type="Pfam" id="PF13354">
    <property type="entry name" value="Beta-lactamase2"/>
    <property type="match status" value="1"/>
</dbReference>
<sequence length="304" mass="32782">MRRAVSVAVTGSALLAGIGIQPAGATAAEVCTSASDEATGEATARRLGDDIRNALRGRYGTISIAVNDRELGIRCRVGAGRHYDSASVVKVTILGALLRHAIEQGRLLTAREDALATKMITRSDNDAASALWRRLGRTRLQRFLDLAGMTRTVLAADGHWGLTQITAADQMRLLGRFTRRNPVLTDRSREYGLTLMNAVVPSQRWGVPAGAPAGVTVYVKNGWLPRSTHGWRVHSIGGFDDGGLGYRIVVLTHDNPSMAYGVKTIELVAQAVHRALNPGQRAVVRESTPDPTWEIPDERIPGLP</sequence>